<protein>
    <recommendedName>
        <fullName evidence="3">DUF4192 domain-containing protein</fullName>
    </recommendedName>
</protein>
<proteinExistence type="predicted"/>
<gene>
    <name evidence="1" type="ORF">SAMN05216174_11346</name>
</gene>
<evidence type="ECO:0000313" key="2">
    <source>
        <dbReference type="Proteomes" id="UP000199501"/>
    </source>
</evidence>
<accession>A0A1G6VQV6</accession>
<dbReference type="RefSeq" id="WP_091454847.1">
    <property type="nucleotide sequence ID" value="NZ_FMZZ01000013.1"/>
</dbReference>
<dbReference type="EMBL" id="FMZZ01000013">
    <property type="protein sequence ID" value="SDD55939.1"/>
    <property type="molecule type" value="Genomic_DNA"/>
</dbReference>
<dbReference type="Proteomes" id="UP000199501">
    <property type="component" value="Unassembled WGS sequence"/>
</dbReference>
<dbReference type="OrthoDB" id="3264463at2"/>
<evidence type="ECO:0000313" key="1">
    <source>
        <dbReference type="EMBL" id="SDD55939.1"/>
    </source>
</evidence>
<organism evidence="1 2">
    <name type="scientific">Actinokineospora iranica</name>
    <dbReference type="NCBI Taxonomy" id="1271860"/>
    <lineage>
        <taxon>Bacteria</taxon>
        <taxon>Bacillati</taxon>
        <taxon>Actinomycetota</taxon>
        <taxon>Actinomycetes</taxon>
        <taxon>Pseudonocardiales</taxon>
        <taxon>Pseudonocardiaceae</taxon>
        <taxon>Actinokineospora</taxon>
    </lineage>
</organism>
<dbReference type="Pfam" id="PF13830">
    <property type="entry name" value="DUF4192"/>
    <property type="match status" value="1"/>
</dbReference>
<evidence type="ECO:0008006" key="3">
    <source>
        <dbReference type="Google" id="ProtNLM"/>
    </source>
</evidence>
<keyword evidence="2" id="KW-1185">Reference proteome</keyword>
<dbReference type="AlphaFoldDB" id="A0A1G6VQV6"/>
<name>A0A1G6VQV6_9PSEU</name>
<dbReference type="STRING" id="1271860.SAMN05216174_11346"/>
<dbReference type="InterPro" id="IPR025447">
    <property type="entry name" value="DUF4192"/>
</dbReference>
<reference evidence="2" key="1">
    <citation type="submission" date="2016-10" db="EMBL/GenBank/DDBJ databases">
        <authorList>
            <person name="Varghese N."/>
            <person name="Submissions S."/>
        </authorList>
    </citation>
    <scope>NUCLEOTIDE SEQUENCE [LARGE SCALE GENOMIC DNA]</scope>
    <source>
        <strain evidence="2">IBRC-M 10403</strain>
    </source>
</reference>
<sequence>MTADAITLSISTPEGLIAAVPNVLGFHPHESIVVITVTAEHSLGVTLRIPLDTDPDTILDALNSVTETGIATAMVVVVGPGAAADHEPAYRTVRSALEGNGVVVAAGLWAQATTGNQRWSSYDNPALHGTTSDSSATLLSAELAMRGLRVHDSIHELAALLAPEPADVLRARGHQAAALAEDGHTGDVNDLVRLVEQTAADPAAPLTMDLPRLALALTARDAPNVCATLVVEGHGRAVEHVMTLLARGLPDRFRACAAALAALAAYDNGNGAFARLCVEAALEADPAHMLAQLMNAVIASSFPPHELRKLLHEAVAA</sequence>